<dbReference type="EMBL" id="AWWV01015049">
    <property type="protein sequence ID" value="OMO54003.1"/>
    <property type="molecule type" value="Genomic_DNA"/>
</dbReference>
<evidence type="ECO:0000313" key="1">
    <source>
        <dbReference type="EMBL" id="OMO54003.1"/>
    </source>
</evidence>
<evidence type="ECO:0000313" key="2">
    <source>
        <dbReference type="Proteomes" id="UP000188268"/>
    </source>
</evidence>
<gene>
    <name evidence="1" type="ORF">CCACVL1_28145</name>
</gene>
<protein>
    <submittedName>
        <fullName evidence="1">Uncharacterized protein</fullName>
    </submittedName>
</protein>
<proteinExistence type="predicted"/>
<name>A0A1R3G7E8_COCAP</name>
<dbReference type="Proteomes" id="UP000188268">
    <property type="component" value="Unassembled WGS sequence"/>
</dbReference>
<dbReference type="AlphaFoldDB" id="A0A1R3G7E8"/>
<keyword evidence="2" id="KW-1185">Reference proteome</keyword>
<organism evidence="1 2">
    <name type="scientific">Corchorus capsularis</name>
    <name type="common">Jute</name>
    <dbReference type="NCBI Taxonomy" id="210143"/>
    <lineage>
        <taxon>Eukaryota</taxon>
        <taxon>Viridiplantae</taxon>
        <taxon>Streptophyta</taxon>
        <taxon>Embryophyta</taxon>
        <taxon>Tracheophyta</taxon>
        <taxon>Spermatophyta</taxon>
        <taxon>Magnoliopsida</taxon>
        <taxon>eudicotyledons</taxon>
        <taxon>Gunneridae</taxon>
        <taxon>Pentapetalae</taxon>
        <taxon>rosids</taxon>
        <taxon>malvids</taxon>
        <taxon>Malvales</taxon>
        <taxon>Malvaceae</taxon>
        <taxon>Grewioideae</taxon>
        <taxon>Apeibeae</taxon>
        <taxon>Corchorus</taxon>
    </lineage>
</organism>
<feature type="non-terminal residue" evidence="1">
    <location>
        <position position="42"/>
    </location>
</feature>
<comment type="caution">
    <text evidence="1">The sequence shown here is derived from an EMBL/GenBank/DDBJ whole genome shotgun (WGS) entry which is preliminary data.</text>
</comment>
<accession>A0A1R3G7E8</accession>
<reference evidence="1 2" key="1">
    <citation type="submission" date="2013-09" db="EMBL/GenBank/DDBJ databases">
        <title>Corchorus capsularis genome sequencing.</title>
        <authorList>
            <person name="Alam M."/>
            <person name="Haque M.S."/>
            <person name="Islam M.S."/>
            <person name="Emdad E.M."/>
            <person name="Islam M.M."/>
            <person name="Ahmed B."/>
            <person name="Halim A."/>
            <person name="Hossen Q.M.M."/>
            <person name="Hossain M.Z."/>
            <person name="Ahmed R."/>
            <person name="Khan M.M."/>
            <person name="Islam R."/>
            <person name="Rashid M.M."/>
            <person name="Khan S.A."/>
            <person name="Rahman M.S."/>
            <person name="Alam M."/>
        </authorList>
    </citation>
    <scope>NUCLEOTIDE SEQUENCE [LARGE SCALE GENOMIC DNA]</scope>
    <source>
        <strain evidence="2">cv. CVL-1</strain>
        <tissue evidence="1">Whole seedling</tissue>
    </source>
</reference>
<dbReference type="Gramene" id="OMO54003">
    <property type="protein sequence ID" value="OMO54003"/>
    <property type="gene ID" value="CCACVL1_28145"/>
</dbReference>
<sequence length="42" mass="4621">MLSILIKKQEARSKKQYGAPTNQEAVTCGLFKGIQIGVNDLE</sequence>